<dbReference type="AlphaFoldDB" id="A0A137NYH2"/>
<dbReference type="SUPFAM" id="SSF47954">
    <property type="entry name" value="Cyclin-like"/>
    <property type="match status" value="2"/>
</dbReference>
<feature type="coiled-coil region" evidence="11">
    <location>
        <begin position="337"/>
        <end position="368"/>
    </location>
</feature>
<feature type="region of interest" description="Disordered" evidence="12">
    <location>
        <begin position="300"/>
        <end position="328"/>
    </location>
</feature>
<evidence type="ECO:0000313" key="15">
    <source>
        <dbReference type="Proteomes" id="UP000070444"/>
    </source>
</evidence>
<dbReference type="InterPro" id="IPR013137">
    <property type="entry name" value="Znf_TFIIB"/>
</dbReference>
<evidence type="ECO:0000256" key="5">
    <source>
        <dbReference type="ARBA" id="ARBA00022833"/>
    </source>
</evidence>
<dbReference type="Pfam" id="PF07741">
    <property type="entry name" value="BRF1"/>
    <property type="match status" value="1"/>
</dbReference>
<evidence type="ECO:0000256" key="3">
    <source>
        <dbReference type="ARBA" id="ARBA00022723"/>
    </source>
</evidence>
<keyword evidence="8" id="KW-0539">Nucleus</keyword>
<dbReference type="STRING" id="796925.A0A137NYH2"/>
<accession>A0A137NYH2</accession>
<organism evidence="14 15">
    <name type="scientific">Conidiobolus coronatus (strain ATCC 28846 / CBS 209.66 / NRRL 28638)</name>
    <name type="common">Delacroixia coronata</name>
    <dbReference type="NCBI Taxonomy" id="796925"/>
    <lineage>
        <taxon>Eukaryota</taxon>
        <taxon>Fungi</taxon>
        <taxon>Fungi incertae sedis</taxon>
        <taxon>Zoopagomycota</taxon>
        <taxon>Entomophthoromycotina</taxon>
        <taxon>Entomophthoromycetes</taxon>
        <taxon>Entomophthorales</taxon>
        <taxon>Ancylistaceae</taxon>
        <taxon>Conidiobolus</taxon>
    </lineage>
</organism>
<gene>
    <name evidence="14" type="ORF">CONCODRAFT_167218</name>
</gene>
<evidence type="ECO:0000256" key="2">
    <source>
        <dbReference type="ARBA" id="ARBA00010857"/>
    </source>
</evidence>
<evidence type="ECO:0000256" key="4">
    <source>
        <dbReference type="ARBA" id="ARBA00022771"/>
    </source>
</evidence>
<dbReference type="GO" id="GO:0005634">
    <property type="term" value="C:nucleus"/>
    <property type="evidence" value="ECO:0007669"/>
    <property type="project" value="UniProtKB-SubCell"/>
</dbReference>
<evidence type="ECO:0000256" key="11">
    <source>
        <dbReference type="SAM" id="Coils"/>
    </source>
</evidence>
<comment type="subcellular location">
    <subcellularLocation>
        <location evidence="1">Nucleus</location>
    </subcellularLocation>
</comment>
<dbReference type="Proteomes" id="UP000070444">
    <property type="component" value="Unassembled WGS sequence"/>
</dbReference>
<keyword evidence="15" id="KW-1185">Reference proteome</keyword>
<keyword evidence="6" id="KW-0805">Transcription regulation</keyword>
<evidence type="ECO:0000256" key="1">
    <source>
        <dbReference type="ARBA" id="ARBA00004123"/>
    </source>
</evidence>
<dbReference type="InterPro" id="IPR011665">
    <property type="entry name" value="BRF1_TBP-bd_dom"/>
</dbReference>
<feature type="domain" description="TFIIB-type" evidence="13">
    <location>
        <begin position="2"/>
        <end position="33"/>
    </location>
</feature>
<dbReference type="Gene3D" id="1.20.5.650">
    <property type="entry name" value="Single helix bin"/>
    <property type="match status" value="1"/>
</dbReference>
<dbReference type="InterPro" id="IPR000812">
    <property type="entry name" value="TFIIB"/>
</dbReference>
<dbReference type="GO" id="GO:0000995">
    <property type="term" value="F:RNA polymerase III general transcription initiation factor activity"/>
    <property type="evidence" value="ECO:0007669"/>
    <property type="project" value="TreeGrafter"/>
</dbReference>
<dbReference type="SUPFAM" id="SSF57783">
    <property type="entry name" value="Zinc beta-ribbon"/>
    <property type="match status" value="1"/>
</dbReference>
<keyword evidence="4 10" id="KW-0863">Zinc-finger</keyword>
<comment type="similarity">
    <text evidence="2">Belongs to the TFIIB family.</text>
</comment>
<dbReference type="Gene3D" id="2.20.25.10">
    <property type="match status" value="1"/>
</dbReference>
<evidence type="ECO:0000256" key="6">
    <source>
        <dbReference type="ARBA" id="ARBA00023015"/>
    </source>
</evidence>
<dbReference type="CDD" id="cd20554">
    <property type="entry name" value="CYCLIN_TFIIIB90_rpt2"/>
    <property type="match status" value="1"/>
</dbReference>
<reference evidence="14 15" key="1">
    <citation type="journal article" date="2015" name="Genome Biol. Evol.">
        <title>Phylogenomic analyses indicate that early fungi evolved digesting cell walls of algal ancestors of land plants.</title>
        <authorList>
            <person name="Chang Y."/>
            <person name="Wang S."/>
            <person name="Sekimoto S."/>
            <person name="Aerts A.L."/>
            <person name="Choi C."/>
            <person name="Clum A."/>
            <person name="LaButti K.M."/>
            <person name="Lindquist E.A."/>
            <person name="Yee Ngan C."/>
            <person name="Ohm R.A."/>
            <person name="Salamov A.A."/>
            <person name="Grigoriev I.V."/>
            <person name="Spatafora J.W."/>
            <person name="Berbee M.L."/>
        </authorList>
    </citation>
    <scope>NUCLEOTIDE SEQUENCE [LARGE SCALE GENOMIC DNA]</scope>
    <source>
        <strain evidence="14 15">NRRL 28638</strain>
    </source>
</reference>
<dbReference type="InterPro" id="IPR036915">
    <property type="entry name" value="Cyclin-like_sf"/>
</dbReference>
<dbReference type="OrthoDB" id="511529at2759"/>
<evidence type="ECO:0000256" key="10">
    <source>
        <dbReference type="PROSITE-ProRule" id="PRU00469"/>
    </source>
</evidence>
<dbReference type="EMBL" id="KQ964621">
    <property type="protein sequence ID" value="KXN67659.1"/>
    <property type="molecule type" value="Genomic_DNA"/>
</dbReference>
<evidence type="ECO:0000256" key="8">
    <source>
        <dbReference type="ARBA" id="ARBA00023242"/>
    </source>
</evidence>
<dbReference type="GO" id="GO:0070897">
    <property type="term" value="P:transcription preinitiation complex assembly"/>
    <property type="evidence" value="ECO:0007669"/>
    <property type="project" value="InterPro"/>
</dbReference>
<keyword evidence="7" id="KW-0804">Transcription</keyword>
<dbReference type="GO" id="GO:0001006">
    <property type="term" value="F:RNA polymerase III type 3 promoter sequence-specific DNA binding"/>
    <property type="evidence" value="ECO:0007669"/>
    <property type="project" value="TreeGrafter"/>
</dbReference>
<keyword evidence="3" id="KW-0479">Metal-binding</keyword>
<name>A0A137NYH2_CONC2</name>
<sequence>MSLQNCSSCNSNNLIDDEISHQLICGDCGLVLQSLQIINNIEFLETSSGGKVVSGVEVGYDQTYSTIFNKSNKYISNNSKSSEQIKQIVSNICHSLNLPSYFKDQILNVMKLIRLKSFIKGKNLILTIGGASYFIIRKNNFDLFLLDLSLLLQVNMFKLGHYYLDICQLLFQKPKPIDPSHYIARFANIFGLGKKTLDVIKDALKLAKSLKLDYLEFGKRPAGVSGVCLLLASRMNHFNRSIDDIAKVVKVSPITIKRRLREFAGTGASSLTIGEFRDKICEVDELPEFNLDQRLNKVDMGLLSPPESSGNSYRGANSSPSTPSVESPVAETIITPAESCNNDEEELNNDLEEEANQLSDTELDKELDNYLLNPSETLEKQKLWELENEEFYQAQQIRLKQKALLANNIKSSNSSKRKRDYNYNLQSSEESVNKILKVKQIPKCFEGYTSEISIKKLFNK</sequence>
<dbReference type="PANTHER" id="PTHR11618">
    <property type="entry name" value="TRANSCRIPTION INITIATION FACTOR IIB-RELATED"/>
    <property type="match status" value="1"/>
</dbReference>
<dbReference type="GO" id="GO:0017025">
    <property type="term" value="F:TBP-class protein binding"/>
    <property type="evidence" value="ECO:0007669"/>
    <property type="project" value="InterPro"/>
</dbReference>
<feature type="compositionally biased region" description="Low complexity" evidence="12">
    <location>
        <begin position="318"/>
        <end position="328"/>
    </location>
</feature>
<dbReference type="GO" id="GO:0000126">
    <property type="term" value="C:transcription factor TFIIIB complex"/>
    <property type="evidence" value="ECO:0007669"/>
    <property type="project" value="TreeGrafter"/>
</dbReference>
<dbReference type="InterPro" id="IPR013150">
    <property type="entry name" value="TFIIB_cyclin"/>
</dbReference>
<evidence type="ECO:0000259" key="13">
    <source>
        <dbReference type="PROSITE" id="PS51134"/>
    </source>
</evidence>
<dbReference type="Pfam" id="PF00382">
    <property type="entry name" value="TFIIB"/>
    <property type="match status" value="1"/>
</dbReference>
<evidence type="ECO:0000256" key="12">
    <source>
        <dbReference type="SAM" id="MobiDB-lite"/>
    </source>
</evidence>
<dbReference type="GO" id="GO:0097550">
    <property type="term" value="C:transcription preinitiation complex"/>
    <property type="evidence" value="ECO:0007669"/>
    <property type="project" value="TreeGrafter"/>
</dbReference>
<evidence type="ECO:0000313" key="14">
    <source>
        <dbReference type="EMBL" id="KXN67659.1"/>
    </source>
</evidence>
<proteinExistence type="inferred from homology"/>
<dbReference type="Gene3D" id="1.10.472.10">
    <property type="entry name" value="Cyclin-like"/>
    <property type="match status" value="2"/>
</dbReference>
<evidence type="ECO:0000256" key="9">
    <source>
        <dbReference type="ARBA" id="ARBA00031009"/>
    </source>
</evidence>
<feature type="compositionally biased region" description="Polar residues" evidence="12">
    <location>
        <begin position="306"/>
        <end position="317"/>
    </location>
</feature>
<keyword evidence="11" id="KW-0175">Coiled coil</keyword>
<evidence type="ECO:0000256" key="7">
    <source>
        <dbReference type="ARBA" id="ARBA00023163"/>
    </source>
</evidence>
<protein>
    <recommendedName>
        <fullName evidence="9">B-related factor 1</fullName>
    </recommendedName>
</protein>
<keyword evidence="5" id="KW-0862">Zinc</keyword>
<dbReference type="FunFam" id="1.10.472.10:FF:000002">
    <property type="entry name" value="Transcription factor IIIB 90 kDa subunit"/>
    <property type="match status" value="1"/>
</dbReference>
<dbReference type="PANTHER" id="PTHR11618:SF4">
    <property type="entry name" value="TRANSCRIPTION FACTOR IIIB 90 KDA SUBUNIT"/>
    <property type="match status" value="1"/>
</dbReference>
<dbReference type="GO" id="GO:0008270">
    <property type="term" value="F:zinc ion binding"/>
    <property type="evidence" value="ECO:0007669"/>
    <property type="project" value="UniProtKB-KW"/>
</dbReference>
<dbReference type="PROSITE" id="PS51134">
    <property type="entry name" value="ZF_TFIIB"/>
    <property type="match status" value="1"/>
</dbReference>